<protein>
    <submittedName>
        <fullName evidence="2">Uncharacterized protein</fullName>
    </submittedName>
</protein>
<sequence>MKMRACLLMVFVLAYTTCFSQNNFEVITSDVDLFWKAFAKLESAASKEDSINILEEEYIAKGSPGVSQFTPGRIRNAAYLQKVINTHPAYYTQLREHSHKLKEAVPKMEASYKRLQQIYPATSIPRVYFVIGAMNSAGTIADDPVIGVDMFGLYPTTPTEELSNWHKAVLKPMDQIDLVVMHEIVHILQSGSADNSESLLSKIIGEGAADFVSALAASGHINKHFHSYGDKHEKELWEEFKVQMAQKDLSNWLYNGEKIKDRPADLGYYMGYKICEAYYNSTKDKQQAIYDILNIKDYNSFMEKSGYALKFNQ</sequence>
<dbReference type="Proteomes" id="UP000256708">
    <property type="component" value="Unassembled WGS sequence"/>
</dbReference>
<name>A0A3D8LBC8_9BACT</name>
<proteinExistence type="predicted"/>
<reference evidence="3" key="1">
    <citation type="submission" date="2018-08" db="EMBL/GenBank/DDBJ databases">
        <authorList>
            <person name="Liu Z.-W."/>
            <person name="Du Z.-J."/>
        </authorList>
    </citation>
    <scope>NUCLEOTIDE SEQUENCE [LARGE SCALE GENOMIC DNA]</scope>
    <source>
        <strain evidence="3">H4X</strain>
    </source>
</reference>
<keyword evidence="3" id="KW-1185">Reference proteome</keyword>
<organism evidence="2 3">
    <name type="scientific">Pontibacter diazotrophicus</name>
    <dbReference type="NCBI Taxonomy" id="1400979"/>
    <lineage>
        <taxon>Bacteria</taxon>
        <taxon>Pseudomonadati</taxon>
        <taxon>Bacteroidota</taxon>
        <taxon>Cytophagia</taxon>
        <taxon>Cytophagales</taxon>
        <taxon>Hymenobacteraceae</taxon>
        <taxon>Pontibacter</taxon>
    </lineage>
</organism>
<dbReference type="Pfam" id="PF25594">
    <property type="entry name" value="GldB_lipo"/>
    <property type="match status" value="1"/>
</dbReference>
<feature type="chain" id="PRO_5017566530" evidence="1">
    <location>
        <begin position="21"/>
        <end position="313"/>
    </location>
</feature>
<dbReference type="InterPro" id="IPR019853">
    <property type="entry name" value="GldB-like"/>
</dbReference>
<comment type="caution">
    <text evidence="2">The sequence shown here is derived from an EMBL/GenBank/DDBJ whole genome shotgun (WGS) entry which is preliminary data.</text>
</comment>
<dbReference type="EMBL" id="QRGR01000012">
    <property type="protein sequence ID" value="RDV14741.1"/>
    <property type="molecule type" value="Genomic_DNA"/>
</dbReference>
<dbReference type="OrthoDB" id="6402335at2"/>
<dbReference type="RefSeq" id="WP_115565853.1">
    <property type="nucleotide sequence ID" value="NZ_QRGR01000012.1"/>
</dbReference>
<feature type="signal peptide" evidence="1">
    <location>
        <begin position="1"/>
        <end position="20"/>
    </location>
</feature>
<gene>
    <name evidence="2" type="ORF">DXT99_12270</name>
</gene>
<evidence type="ECO:0000313" key="2">
    <source>
        <dbReference type="EMBL" id="RDV14741.1"/>
    </source>
</evidence>
<evidence type="ECO:0000256" key="1">
    <source>
        <dbReference type="SAM" id="SignalP"/>
    </source>
</evidence>
<dbReference type="AlphaFoldDB" id="A0A3D8LBC8"/>
<evidence type="ECO:0000313" key="3">
    <source>
        <dbReference type="Proteomes" id="UP000256708"/>
    </source>
</evidence>
<keyword evidence="1" id="KW-0732">Signal</keyword>
<accession>A0A3D8LBC8</accession>